<feature type="signal peptide" evidence="1">
    <location>
        <begin position="1"/>
        <end position="22"/>
    </location>
</feature>
<accession>A0ABP0SB63</accession>
<organism evidence="2 3">
    <name type="scientific">Durusdinium trenchii</name>
    <dbReference type="NCBI Taxonomy" id="1381693"/>
    <lineage>
        <taxon>Eukaryota</taxon>
        <taxon>Sar</taxon>
        <taxon>Alveolata</taxon>
        <taxon>Dinophyceae</taxon>
        <taxon>Suessiales</taxon>
        <taxon>Symbiodiniaceae</taxon>
        <taxon>Durusdinium</taxon>
    </lineage>
</organism>
<comment type="caution">
    <text evidence="2">The sequence shown here is derived from an EMBL/GenBank/DDBJ whole genome shotgun (WGS) entry which is preliminary data.</text>
</comment>
<evidence type="ECO:0000313" key="3">
    <source>
        <dbReference type="Proteomes" id="UP001642464"/>
    </source>
</evidence>
<protein>
    <recommendedName>
        <fullName evidence="4">Lipoprotein</fullName>
    </recommendedName>
</protein>
<gene>
    <name evidence="2" type="ORF">SCF082_LOCUS50892</name>
</gene>
<sequence>MKMSKCAWLLVLCLLGLSGCSAGPIAGVDELRAFRGNVDQPWRVSMWQELFGSSNKIQTISESLRRSDVEPIQVVVRPAVVEDIVATNTSTYDAALIADELTKQVKASASRWGRFVTVEQESDAMLAIDVRMSMLALEGDTFSSEEEIQDTYKGTFWEELSLARATEMARDIMKTQITLSYTDLSAQPARGVHSSQITAFYAKRHGQLLVAGAVDDKTGRKREEFDGGIVQPEHLPLLLGQAVDAAFVDSFKTLDKRLWPDGG</sequence>
<keyword evidence="1" id="KW-0732">Signal</keyword>
<dbReference type="EMBL" id="CAXAMM010043318">
    <property type="protein sequence ID" value="CAK9109519.1"/>
    <property type="molecule type" value="Genomic_DNA"/>
</dbReference>
<evidence type="ECO:0008006" key="4">
    <source>
        <dbReference type="Google" id="ProtNLM"/>
    </source>
</evidence>
<dbReference type="PROSITE" id="PS51257">
    <property type="entry name" value="PROKAR_LIPOPROTEIN"/>
    <property type="match status" value="1"/>
</dbReference>
<evidence type="ECO:0000256" key="1">
    <source>
        <dbReference type="SAM" id="SignalP"/>
    </source>
</evidence>
<evidence type="ECO:0000313" key="2">
    <source>
        <dbReference type="EMBL" id="CAK9109519.1"/>
    </source>
</evidence>
<proteinExistence type="predicted"/>
<reference evidence="2 3" key="1">
    <citation type="submission" date="2024-02" db="EMBL/GenBank/DDBJ databases">
        <authorList>
            <person name="Chen Y."/>
            <person name="Shah S."/>
            <person name="Dougan E. K."/>
            <person name="Thang M."/>
            <person name="Chan C."/>
        </authorList>
    </citation>
    <scope>NUCLEOTIDE SEQUENCE [LARGE SCALE GENOMIC DNA]</scope>
</reference>
<feature type="chain" id="PRO_5046379938" description="Lipoprotein" evidence="1">
    <location>
        <begin position="23"/>
        <end position="263"/>
    </location>
</feature>
<name>A0ABP0SB63_9DINO</name>
<keyword evidence="3" id="KW-1185">Reference proteome</keyword>
<dbReference type="Proteomes" id="UP001642464">
    <property type="component" value="Unassembled WGS sequence"/>
</dbReference>